<reference evidence="4 5" key="1">
    <citation type="submission" date="2018-08" db="EMBL/GenBank/DDBJ databases">
        <title>A genome reference for cultivated species of the human gut microbiota.</title>
        <authorList>
            <person name="Zou Y."/>
            <person name="Xue W."/>
            <person name="Luo G."/>
        </authorList>
    </citation>
    <scope>NUCLEOTIDE SEQUENCE [LARGE SCALE GENOMIC DNA]</scope>
    <source>
        <strain evidence="4 5">AM30-26</strain>
    </source>
</reference>
<dbReference type="RefSeq" id="WP_008766130.1">
    <property type="nucleotide sequence ID" value="NZ_BAABXH010000002.1"/>
</dbReference>
<dbReference type="PANTHER" id="PTHR47099:SF1">
    <property type="entry name" value="METHYLCOBAMIDE:COM METHYLTRANSFERASE MTBA"/>
    <property type="match status" value="1"/>
</dbReference>
<dbReference type="PANTHER" id="PTHR47099">
    <property type="entry name" value="METHYLCOBAMIDE:COM METHYLTRANSFERASE MTBA"/>
    <property type="match status" value="1"/>
</dbReference>
<feature type="domain" description="Uroporphyrinogen decarboxylase (URO-D)" evidence="1">
    <location>
        <begin position="32"/>
        <end position="332"/>
    </location>
</feature>
<name>A0A0N7IAD3_BACT4</name>
<dbReference type="GO" id="GO:0004853">
    <property type="term" value="F:uroporphyrinogen decarboxylase activity"/>
    <property type="evidence" value="ECO:0007669"/>
    <property type="project" value="InterPro"/>
</dbReference>
<reference evidence="3" key="3">
    <citation type="submission" date="2022-10" db="EMBL/GenBank/DDBJ databases">
        <title>Human gut microbiome strain richness.</title>
        <authorList>
            <person name="Chen-Liaw A."/>
        </authorList>
    </citation>
    <scope>NUCLEOTIDE SEQUENCE</scope>
    <source>
        <strain evidence="3">1001283st1_A3_1001283B150304_161114</strain>
    </source>
</reference>
<dbReference type="InterPro" id="IPR038071">
    <property type="entry name" value="UROD/MetE-like_sf"/>
</dbReference>
<dbReference type="EMBL" id="QSJP01000001">
    <property type="protein sequence ID" value="RHD91468.1"/>
    <property type="molecule type" value="Genomic_DNA"/>
</dbReference>
<dbReference type="GO" id="GO:0006779">
    <property type="term" value="P:porphyrin-containing compound biosynthetic process"/>
    <property type="evidence" value="ECO:0007669"/>
    <property type="project" value="InterPro"/>
</dbReference>
<keyword evidence="4" id="KW-0808">Transferase</keyword>
<dbReference type="Proteomes" id="UP000460317">
    <property type="component" value="Unassembled WGS sequence"/>
</dbReference>
<dbReference type="Proteomes" id="UP000284785">
    <property type="component" value="Unassembled WGS sequence"/>
</dbReference>
<dbReference type="InterPro" id="IPR052024">
    <property type="entry name" value="Methanogen_methyltrans"/>
</dbReference>
<evidence type="ECO:0000313" key="4">
    <source>
        <dbReference type="EMBL" id="RHD91468.1"/>
    </source>
</evidence>
<dbReference type="Pfam" id="PF01208">
    <property type="entry name" value="URO-D"/>
    <property type="match status" value="1"/>
</dbReference>
<dbReference type="GO" id="GO:0008168">
    <property type="term" value="F:methyltransferase activity"/>
    <property type="evidence" value="ECO:0007669"/>
    <property type="project" value="UniProtKB-KW"/>
</dbReference>
<dbReference type="AlphaFoldDB" id="A0A0N7IAD3"/>
<evidence type="ECO:0000259" key="1">
    <source>
        <dbReference type="Pfam" id="PF01208"/>
    </source>
</evidence>
<dbReference type="KEGG" id="btho:Btheta7330_03035"/>
<dbReference type="SUPFAM" id="SSF51726">
    <property type="entry name" value="UROD/MetE-like"/>
    <property type="match status" value="1"/>
</dbReference>
<comment type="caution">
    <text evidence="4">The sequence shown here is derived from an EMBL/GenBank/DDBJ whole genome shotgun (WGS) entry which is preliminary data.</text>
</comment>
<accession>A0A0N7IAD3</accession>
<protein>
    <submittedName>
        <fullName evidence="4">Methylcobamide--CoM methyltransferase</fullName>
    </submittedName>
</protein>
<keyword evidence="4" id="KW-0489">Methyltransferase</keyword>
<sequence length="338" mass="36737">MGKLNMKDWIGQTILNKKVISIPIMTHPGIELIGKTVHDAVTNGQVHYEAIKALCDKYPAAAATVIMDLTVEAEAFGAEIIFPENEVPSVSGRLLADEAAIDALEIPALNKGRIAQYLKANMLTAKNITDRPVLAGCIGPYSLAGRLYDMSEIMMLIYINPEAANTLLRKCTDFIIRYCMALKATGVNGVVMAEPAAGLLSNEDCLQYSSVFVKEIVEKVQDDHFTVVLHNCGNTGNCTQAMVYTGAAAYHFGNKINMEEALKEVPADALAMGNLDPVSLFKMSSPEEMKKATLQLLEATAAYPNFVLSSGCDIPPYTPLANINAFYTALEEFNETRN</sequence>
<reference evidence="2 6" key="2">
    <citation type="journal article" date="2019" name="Nat. Med.">
        <title>A library of human gut bacterial isolates paired with longitudinal multiomics data enables mechanistic microbiome research.</title>
        <authorList>
            <person name="Poyet M."/>
            <person name="Groussin M."/>
            <person name="Gibbons S.M."/>
            <person name="Avila-Pacheco J."/>
            <person name="Jiang X."/>
            <person name="Kearney S.M."/>
            <person name="Perrotta A.R."/>
            <person name="Berdy B."/>
            <person name="Zhao S."/>
            <person name="Lieberman T.D."/>
            <person name="Swanson P.K."/>
            <person name="Smith M."/>
            <person name="Roesemann S."/>
            <person name="Alexander J.E."/>
            <person name="Rich S.A."/>
            <person name="Livny J."/>
            <person name="Vlamakis H."/>
            <person name="Clish C."/>
            <person name="Bullock K."/>
            <person name="Deik A."/>
            <person name="Scott J."/>
            <person name="Pierce K.A."/>
            <person name="Xavier R.J."/>
            <person name="Alm E.J."/>
        </authorList>
    </citation>
    <scope>NUCLEOTIDE SEQUENCE [LARGE SCALE GENOMIC DNA]</scope>
    <source>
        <strain evidence="2 6">BIOML-A165</strain>
    </source>
</reference>
<dbReference type="InterPro" id="IPR000257">
    <property type="entry name" value="Uroporphyrinogen_deCOase"/>
</dbReference>
<dbReference type="EMBL" id="JAQNVG010000005">
    <property type="protein sequence ID" value="MDC2235051.1"/>
    <property type="molecule type" value="Genomic_DNA"/>
</dbReference>
<proteinExistence type="predicted"/>
<dbReference type="GO" id="GO:0032259">
    <property type="term" value="P:methylation"/>
    <property type="evidence" value="ECO:0007669"/>
    <property type="project" value="UniProtKB-KW"/>
</dbReference>
<evidence type="ECO:0000313" key="3">
    <source>
        <dbReference type="EMBL" id="MDC2235051.1"/>
    </source>
</evidence>
<evidence type="ECO:0000313" key="6">
    <source>
        <dbReference type="Proteomes" id="UP000460317"/>
    </source>
</evidence>
<dbReference type="EMBL" id="WCSB01000016">
    <property type="protein sequence ID" value="KAB4450283.1"/>
    <property type="molecule type" value="Genomic_DNA"/>
</dbReference>
<dbReference type="Proteomes" id="UP001217776">
    <property type="component" value="Unassembled WGS sequence"/>
</dbReference>
<evidence type="ECO:0000313" key="5">
    <source>
        <dbReference type="Proteomes" id="UP000284785"/>
    </source>
</evidence>
<dbReference type="Gene3D" id="3.20.20.210">
    <property type="match status" value="1"/>
</dbReference>
<dbReference type="CDD" id="cd03465">
    <property type="entry name" value="URO-D_like"/>
    <property type="match status" value="1"/>
</dbReference>
<organism evidence="4 5">
    <name type="scientific">Bacteroides thetaiotaomicron</name>
    <dbReference type="NCBI Taxonomy" id="818"/>
    <lineage>
        <taxon>Bacteria</taxon>
        <taxon>Pseudomonadati</taxon>
        <taxon>Bacteroidota</taxon>
        <taxon>Bacteroidia</taxon>
        <taxon>Bacteroidales</taxon>
        <taxon>Bacteroidaceae</taxon>
        <taxon>Bacteroides</taxon>
    </lineage>
</organism>
<evidence type="ECO:0000313" key="2">
    <source>
        <dbReference type="EMBL" id="KAB4450283.1"/>
    </source>
</evidence>
<accession>C6IEJ6</accession>
<gene>
    <name evidence="4" type="ORF">DW780_00210</name>
    <name evidence="2" type="ORF">GAN93_16565</name>
    <name evidence="3" type="ORF">PO127_04715</name>
</gene>